<comment type="caution">
    <text evidence="1">The sequence shown here is derived from an EMBL/GenBank/DDBJ whole genome shotgun (WGS) entry which is preliminary data.</text>
</comment>
<gene>
    <name evidence="1" type="ORF">A4X06_0g6832</name>
</gene>
<reference evidence="1" key="2">
    <citation type="journal article" date="2019" name="IMA Fungus">
        <title>Genome sequencing and comparison of five Tilletia species to identify candidate genes for the detection of regulated species infecting wheat.</title>
        <authorList>
            <person name="Nguyen H.D.T."/>
            <person name="Sultana T."/>
            <person name="Kesanakurti P."/>
            <person name="Hambleton S."/>
        </authorList>
    </citation>
    <scope>NUCLEOTIDE SEQUENCE</scope>
    <source>
        <strain evidence="1">DAOMC 236426</strain>
    </source>
</reference>
<dbReference type="EMBL" id="LWDE02001062">
    <property type="protein sequence ID" value="KAE8242603.1"/>
    <property type="molecule type" value="Genomic_DNA"/>
</dbReference>
<organism evidence="1 2">
    <name type="scientific">Tilletia controversa</name>
    <name type="common">dwarf bunt fungus</name>
    <dbReference type="NCBI Taxonomy" id="13291"/>
    <lineage>
        <taxon>Eukaryota</taxon>
        <taxon>Fungi</taxon>
        <taxon>Dikarya</taxon>
        <taxon>Basidiomycota</taxon>
        <taxon>Ustilaginomycotina</taxon>
        <taxon>Exobasidiomycetes</taxon>
        <taxon>Tilletiales</taxon>
        <taxon>Tilletiaceae</taxon>
        <taxon>Tilletia</taxon>
    </lineage>
</organism>
<sequence>METPPLAHSRLDQDICLTITRPVVIEEDEHYGFVRKQPRWPLGVTLLRTNDGKTTSWTTELLLTQDLQDITLPPSTSHDNTDSFLDFSSSVDDPQAQQLLAVLRQFTTGPQPPETVDPGFNISSLMVSLAERSTVQLSVQPQARPSAITILRANVDERPGFVFFSLSDLENAAAAKYNMDTDHVANIARDLSGILLHHVYRADHNLLWDQLVSEMETEVPNARELVDEALKQDERLNCIAIAVDEAMQNAYVAMNYKAERVPATSETYHARFFRRENGSVAVKPAPPQREYRGYGATFEEFSLTSLQDRYNTIKSAFRGSELEFHPITIHFVAAMKIGEEHTPISRQDKRSLMINDPLTREEHQSNRMLNGKAHAEMVLLRHAAANGIQLRAMGVSKPACNHCEPRLAESAITLATGGGRATGKLHIDAWADPDTVTTSVISSIDAETASSFPVKLTDAQLALNGIGNPAGFFGSRHHLAADLDKQLGDVGTLLGNII</sequence>
<reference evidence="1" key="1">
    <citation type="submission" date="2016-04" db="EMBL/GenBank/DDBJ databases">
        <authorList>
            <person name="Nguyen H.D."/>
            <person name="Samba Siva P."/>
            <person name="Cullis J."/>
            <person name="Levesque C.A."/>
            <person name="Hambleton S."/>
        </authorList>
    </citation>
    <scope>NUCLEOTIDE SEQUENCE</scope>
    <source>
        <strain evidence="1">DAOMC 236426</strain>
    </source>
</reference>
<protein>
    <submittedName>
        <fullName evidence="1">Uncharacterized protein</fullName>
    </submittedName>
</protein>
<accession>A0A8X7MN43</accession>
<evidence type="ECO:0000313" key="1">
    <source>
        <dbReference type="EMBL" id="KAE8242603.1"/>
    </source>
</evidence>
<name>A0A8X7MN43_9BASI</name>
<evidence type="ECO:0000313" key="2">
    <source>
        <dbReference type="Proteomes" id="UP000077684"/>
    </source>
</evidence>
<proteinExistence type="predicted"/>
<keyword evidence="2" id="KW-1185">Reference proteome</keyword>
<dbReference type="Proteomes" id="UP000077684">
    <property type="component" value="Unassembled WGS sequence"/>
</dbReference>
<dbReference type="AlphaFoldDB" id="A0A8X7MN43"/>